<gene>
    <name evidence="4" type="primary">Ahnak</name>
    <name evidence="4" type="ORF">GTO93_0007393</name>
</gene>
<keyword evidence="2" id="KW-0539">Nucleus</keyword>
<feature type="compositionally biased region" description="Basic and acidic residues" evidence="3">
    <location>
        <begin position="1533"/>
        <end position="1552"/>
    </location>
</feature>
<feature type="compositionally biased region" description="Basic and acidic residues" evidence="3">
    <location>
        <begin position="1494"/>
        <end position="1505"/>
    </location>
</feature>
<feature type="non-terminal residue" evidence="4">
    <location>
        <position position="1849"/>
    </location>
</feature>
<comment type="subcellular location">
    <subcellularLocation>
        <location evidence="1">Nucleus</location>
    </subcellularLocation>
</comment>
<organism evidence="4 5">
    <name type="scientific">Polyodon spathula</name>
    <name type="common">North American paddlefish</name>
    <name type="synonym">Squalus spathula</name>
    <dbReference type="NCBI Taxonomy" id="7913"/>
    <lineage>
        <taxon>Eukaryota</taxon>
        <taxon>Metazoa</taxon>
        <taxon>Chordata</taxon>
        <taxon>Craniata</taxon>
        <taxon>Vertebrata</taxon>
        <taxon>Euteleostomi</taxon>
        <taxon>Actinopterygii</taxon>
        <taxon>Chondrostei</taxon>
        <taxon>Acipenseriformes</taxon>
        <taxon>Polyodontidae</taxon>
        <taxon>Polyodon</taxon>
    </lineage>
</organism>
<dbReference type="InterPro" id="IPR052082">
    <property type="entry name" value="Myelin_sheath_structural"/>
</dbReference>
<protein>
    <submittedName>
        <fullName evidence="4">AHNK protein</fullName>
    </submittedName>
</protein>
<dbReference type="PANTHER" id="PTHR23348:SF16">
    <property type="entry name" value="LEUCINE RICH REPEAT FAMILY PROTEIN"/>
    <property type="match status" value="1"/>
</dbReference>
<evidence type="ECO:0000256" key="2">
    <source>
        <dbReference type="ARBA" id="ARBA00023242"/>
    </source>
</evidence>
<feature type="compositionally biased region" description="Basic and acidic residues" evidence="3">
    <location>
        <begin position="1569"/>
        <end position="1580"/>
    </location>
</feature>
<evidence type="ECO:0000313" key="5">
    <source>
        <dbReference type="Proteomes" id="UP001166093"/>
    </source>
</evidence>
<feature type="non-terminal residue" evidence="4">
    <location>
        <position position="1"/>
    </location>
</feature>
<name>A0ABS2YQR8_POLSP</name>
<evidence type="ECO:0000256" key="3">
    <source>
        <dbReference type="SAM" id="MobiDB-lite"/>
    </source>
</evidence>
<feature type="region of interest" description="Disordered" evidence="3">
    <location>
        <begin position="1518"/>
        <end position="1584"/>
    </location>
</feature>
<feature type="compositionally biased region" description="Basic and acidic residues" evidence="3">
    <location>
        <begin position="1835"/>
        <end position="1849"/>
    </location>
</feature>
<accession>A0ABS2YQR8</accession>
<reference evidence="4" key="1">
    <citation type="journal article" date="2021" name="Cell">
        <title>Tracing the genetic footprints of vertebrate landing in non-teleost ray-finned fishes.</title>
        <authorList>
            <person name="Bi X."/>
            <person name="Wang K."/>
            <person name="Yang L."/>
            <person name="Pan H."/>
            <person name="Jiang H."/>
            <person name="Wei Q."/>
            <person name="Fang M."/>
            <person name="Yu H."/>
            <person name="Zhu C."/>
            <person name="Cai Y."/>
            <person name="He Y."/>
            <person name="Gan X."/>
            <person name="Zeng H."/>
            <person name="Yu D."/>
            <person name="Zhu Y."/>
            <person name="Jiang H."/>
            <person name="Qiu Q."/>
            <person name="Yang H."/>
            <person name="Zhang Y.E."/>
            <person name="Wang W."/>
            <person name="Zhu M."/>
            <person name="He S."/>
            <person name="Zhang G."/>
        </authorList>
    </citation>
    <scope>NUCLEOTIDE SEQUENCE</scope>
    <source>
        <strain evidence="4">Pddl_001</strain>
    </source>
</reference>
<dbReference type="EMBL" id="JAAWVQ010174020">
    <property type="protein sequence ID" value="MBN3288253.1"/>
    <property type="molecule type" value="Genomic_DNA"/>
</dbReference>
<keyword evidence="5" id="KW-1185">Reference proteome</keyword>
<dbReference type="Proteomes" id="UP001166093">
    <property type="component" value="Unassembled WGS sequence"/>
</dbReference>
<comment type="caution">
    <text evidence="4">The sequence shown here is derived from an EMBL/GenBank/DDBJ whole genome shotgun (WGS) entry which is preliminary data.</text>
</comment>
<feature type="region of interest" description="Disordered" evidence="3">
    <location>
        <begin position="1470"/>
        <end position="1505"/>
    </location>
</feature>
<dbReference type="PANTHER" id="PTHR23348">
    <property type="entry name" value="PERIAXIN/AHNAK"/>
    <property type="match status" value="1"/>
</dbReference>
<evidence type="ECO:0000313" key="4">
    <source>
        <dbReference type="EMBL" id="MBN3288253.1"/>
    </source>
</evidence>
<feature type="compositionally biased region" description="Polar residues" evidence="3">
    <location>
        <begin position="1824"/>
        <end position="1834"/>
    </location>
</feature>
<evidence type="ECO:0000256" key="1">
    <source>
        <dbReference type="ARBA" id="ARBA00004123"/>
    </source>
</evidence>
<proteinExistence type="predicted"/>
<feature type="region of interest" description="Disordered" evidence="3">
    <location>
        <begin position="1823"/>
        <end position="1849"/>
    </location>
</feature>
<sequence>KGKFKMPHFKMPTFGMSASGVKTPKADGEVKLPKVVISIPKTDIDLKGPQLTSGETDVDLNLPKPEINVSAAQPAVDLTGPDIDIKTPEVAFDVKGKVDVEGKEKKFKLPKIPDFDVSLPKVKGPDIKFSLPKSEADISLPESVEIKAPDVEFEAPSLEGAVDFPTIEKEAGKGKFKMPQMKIPKFGISTTGVKAPKIEGELSLPKAEISLPKADIDIQGPQLKTSGTGIDLNLPKPQIKVSAVQADVELKGPDVDMKAPELDIDMKAPSLEGAVDFPTIEKEAGKGKFKMPQMKIPKFGISTTGVKAPKIEGELSLSKAEISLPKADIDIQGPQLKTSGTGIDLNLPKPQIKVSAVQADVELKGPDVDMKAPELDIDMKGKRIHVEGKESKFKLPKMPDFDVSLPKVKGPDIKFSLPKSEADISLPESVEIKAPDVEFEAPSLEGAVDFPTIEKEAGKGKFKMPQMKIPKFGISTTGVKAPKIEEGKESKFKLPKMPDFDVSLPKVKGPDIKFSLPKSEADISLPESVEIKAPDVEFEAPSLEGAVDFPTIEKEAGKGKFKMPQMKIPKFGISTTGVKAPKIEGELSLSKAEISLPKADIDIQGPQLKTSGTGIDLNLPKPQIKVSAVQADVELKGPDVDMKAPELDIDMKGKRIHVEGKESKFKLPKMPDFDVSLPKVKGPDIKFSLPKSEADISLPESVEIKAPDVEFEAPSLEGAVDFPTIEKEAGKGKFKMPQMKIPKFGISTTGVKAPKIEGELSLSKAEISLPKADIDIQGPQLKTSGTGIDLNLPKPQIKVSAVQADVELKGPDVDMKAPELDIDMKGKRIHVEGKESKFKLPKMPDFDVSLPKVKGPDIKFKGKDSKFVMPKMPKFDISLPKVKGPDIKFNLPKKEIDASAPKTEVELKGPEIDFEGPSVEAAVDIPKIETEGGKGKFKMPLFKMPTFVMSTSAVKTPKVEGEVKLPKADISIPKTDIDLKGPQLTSGETDIDLNLPKPEINVSASQPAVDLDGPDVDIKTSESAFGVTGNVDIKGKDSKFKTPKMPEFNISLPKVKSPDFKFTMPKGENDVSAPKTEVELKGPEINIEGPSVEGAVGIPKIETDGGKGKFKMPRFKMPTFSVSPSGVKAPKTEAGVSLQKTDIKLKGSQLTSGGTDIDLNLPKPEINMSLTQPAVDLKGPDVNIEAPALGGDIKHKGVKFGLSKTNVKFTELDSDVNLPEGDISIPKVELDVKGYVMEMKDQKMQTPLKDKEIDVQGSHSPFKLPMFKMPKFGFPGPIVKSGTPNTDAEITVPEIDVSLGKPEAESLKMNIQEPIDKAKEETTDCDFKIDVPLSKDKGSEIECSISKPDFDTTLPKSDAGAKGPQLKTCELLPENVEADKKDSHQTSDIKMDSGGKHTLSKIRLPGFGELFKGLDLEFHLPGLDPDASSPEIEEVTLPGSAARTAHVEVNDGTSNVLGEVIVGTPIVQISQQDTAKQKRTKDLPDTSLDTASQSKDKDSTKNKEKSGKFTFRFPKFTDSSEESNKTETISAADELKTSETTEKNETTAKSEKSGWFTFPKLGHSSPSKKTKDSDKEKLDTPTEELSGSFAADVDVVQGDVKSTESLQGVGSSMVIESVATPSKVTVRYTKPDILLADRDVKVPSDIITSTARTELILLEPKLPEKINTDAVPSSGDESQQCAVTSATTVKGDITTPGKITTFKSSTQKGTPTIEHSTVITKSQTECKLPVEKVTVKLGYAPWLSEETTKTSFNVPTGKRVSVEKHVVKQRFGEEKETVVITKRIPSEQGCTASGKVLSAEAISSIQKLKDTMHSEKMKFFETSELPTAASSSDATVKKESQKSVTSKEM</sequence>